<protein>
    <submittedName>
        <fullName evidence="1">Uncharacterized protein</fullName>
    </submittedName>
</protein>
<dbReference type="EMBL" id="JARIHO010000098">
    <property type="protein sequence ID" value="KAJ7304826.1"/>
    <property type="molecule type" value="Genomic_DNA"/>
</dbReference>
<dbReference type="AlphaFoldDB" id="A0AAD7E9F9"/>
<name>A0AAD7E9F9_9AGAR</name>
<organism evidence="1 2">
    <name type="scientific">Mycena albidolilacea</name>
    <dbReference type="NCBI Taxonomy" id="1033008"/>
    <lineage>
        <taxon>Eukaryota</taxon>
        <taxon>Fungi</taxon>
        <taxon>Dikarya</taxon>
        <taxon>Basidiomycota</taxon>
        <taxon>Agaricomycotina</taxon>
        <taxon>Agaricomycetes</taxon>
        <taxon>Agaricomycetidae</taxon>
        <taxon>Agaricales</taxon>
        <taxon>Marasmiineae</taxon>
        <taxon>Mycenaceae</taxon>
        <taxon>Mycena</taxon>
    </lineage>
</organism>
<evidence type="ECO:0000313" key="1">
    <source>
        <dbReference type="EMBL" id="KAJ7304826.1"/>
    </source>
</evidence>
<comment type="caution">
    <text evidence="1">The sequence shown here is derived from an EMBL/GenBank/DDBJ whole genome shotgun (WGS) entry which is preliminary data.</text>
</comment>
<dbReference type="Proteomes" id="UP001218218">
    <property type="component" value="Unassembled WGS sequence"/>
</dbReference>
<sequence length="171" mass="19184">MATTFDPNSTLWDEWFNLEDKNKQEFGGHLRGEAPLNLAEAVQLASGSDRPISAEHPSGNARWKHFQNKCMLVWTSELVASNNIELLPCRDNDKCKWQANSGESISKHLRTHLGRDSETAVKWQREHRHLAGSVDGSGYSAVDLLICAKGNSKPFGKIKQRQARDSTNDQL</sequence>
<evidence type="ECO:0000313" key="2">
    <source>
        <dbReference type="Proteomes" id="UP001218218"/>
    </source>
</evidence>
<gene>
    <name evidence="1" type="ORF">DFH08DRAFT_1055196</name>
</gene>
<reference evidence="1" key="1">
    <citation type="submission" date="2023-03" db="EMBL/GenBank/DDBJ databases">
        <title>Massive genome expansion in bonnet fungi (Mycena s.s.) driven by repeated elements and novel gene families across ecological guilds.</title>
        <authorList>
            <consortium name="Lawrence Berkeley National Laboratory"/>
            <person name="Harder C.B."/>
            <person name="Miyauchi S."/>
            <person name="Viragh M."/>
            <person name="Kuo A."/>
            <person name="Thoen E."/>
            <person name="Andreopoulos B."/>
            <person name="Lu D."/>
            <person name="Skrede I."/>
            <person name="Drula E."/>
            <person name="Henrissat B."/>
            <person name="Morin E."/>
            <person name="Kohler A."/>
            <person name="Barry K."/>
            <person name="LaButti K."/>
            <person name="Morin E."/>
            <person name="Salamov A."/>
            <person name="Lipzen A."/>
            <person name="Mereny Z."/>
            <person name="Hegedus B."/>
            <person name="Baldrian P."/>
            <person name="Stursova M."/>
            <person name="Weitz H."/>
            <person name="Taylor A."/>
            <person name="Grigoriev I.V."/>
            <person name="Nagy L.G."/>
            <person name="Martin F."/>
            <person name="Kauserud H."/>
        </authorList>
    </citation>
    <scope>NUCLEOTIDE SEQUENCE</scope>
    <source>
        <strain evidence="1">CBHHK002</strain>
    </source>
</reference>
<accession>A0AAD7E9F9</accession>
<proteinExistence type="predicted"/>
<keyword evidence="2" id="KW-1185">Reference proteome</keyword>